<dbReference type="AlphaFoldDB" id="A0A6V8KVS4"/>
<feature type="region of interest" description="Disordered" evidence="1">
    <location>
        <begin position="1"/>
        <end position="53"/>
    </location>
</feature>
<protein>
    <submittedName>
        <fullName evidence="2">Uncharacterized protein</fullName>
    </submittedName>
</protein>
<dbReference type="Proteomes" id="UP000482800">
    <property type="component" value="Unassembled WGS sequence"/>
</dbReference>
<keyword evidence="3" id="KW-1185">Reference proteome</keyword>
<dbReference type="EMBL" id="BLPF01000004">
    <property type="protein sequence ID" value="GFJ84675.1"/>
    <property type="molecule type" value="Genomic_DNA"/>
</dbReference>
<evidence type="ECO:0000313" key="3">
    <source>
        <dbReference type="Proteomes" id="UP000482800"/>
    </source>
</evidence>
<evidence type="ECO:0000313" key="2">
    <source>
        <dbReference type="EMBL" id="GFJ84675.1"/>
    </source>
</evidence>
<reference evidence="2 3" key="1">
    <citation type="submission" date="2020-03" db="EMBL/GenBank/DDBJ databases">
        <title>Whole genome shotgun sequence of Phytohabitans houttuyneae NBRC 108639.</title>
        <authorList>
            <person name="Komaki H."/>
            <person name="Tamura T."/>
        </authorList>
    </citation>
    <scope>NUCLEOTIDE SEQUENCE [LARGE SCALE GENOMIC DNA]</scope>
    <source>
        <strain evidence="2 3">NBRC 108639</strain>
    </source>
</reference>
<feature type="compositionally biased region" description="Basic and acidic residues" evidence="1">
    <location>
        <begin position="1"/>
        <end position="21"/>
    </location>
</feature>
<proteinExistence type="predicted"/>
<organism evidence="2 3">
    <name type="scientific">Phytohabitans houttuyneae</name>
    <dbReference type="NCBI Taxonomy" id="1076126"/>
    <lineage>
        <taxon>Bacteria</taxon>
        <taxon>Bacillati</taxon>
        <taxon>Actinomycetota</taxon>
        <taxon>Actinomycetes</taxon>
        <taxon>Micromonosporales</taxon>
        <taxon>Micromonosporaceae</taxon>
    </lineage>
</organism>
<name>A0A6V8KVS4_9ACTN</name>
<accession>A0A6V8KVS4</accession>
<comment type="caution">
    <text evidence="2">The sequence shown here is derived from an EMBL/GenBank/DDBJ whole genome shotgun (WGS) entry which is preliminary data.</text>
</comment>
<evidence type="ECO:0000256" key="1">
    <source>
        <dbReference type="SAM" id="MobiDB-lite"/>
    </source>
</evidence>
<reference evidence="2 3" key="2">
    <citation type="submission" date="2020-03" db="EMBL/GenBank/DDBJ databases">
        <authorList>
            <person name="Ichikawa N."/>
            <person name="Kimura A."/>
            <person name="Kitahashi Y."/>
            <person name="Uohara A."/>
        </authorList>
    </citation>
    <scope>NUCLEOTIDE SEQUENCE [LARGE SCALE GENOMIC DNA]</scope>
    <source>
        <strain evidence="2 3">NBRC 108639</strain>
    </source>
</reference>
<gene>
    <name evidence="2" type="ORF">Phou_088550</name>
</gene>
<sequence length="68" mass="7681">MQGVEQQHHREDGQPGQEHLHAGNGTGKGRPVDKERRAGVCRHQPAVQSLRPRSEHVLGLRAHNLYKF</sequence>